<reference evidence="1 2" key="1">
    <citation type="submission" date="2005-09" db="EMBL/GenBank/DDBJ databases">
        <authorList>
            <person name="Mural R.J."/>
            <person name="Li P.W."/>
            <person name="Adams M.D."/>
            <person name="Amanatides P.G."/>
            <person name="Baden-Tillson H."/>
            <person name="Barnstead M."/>
            <person name="Chin S.H."/>
            <person name="Dew I."/>
            <person name="Evans C.A."/>
            <person name="Ferriera S."/>
            <person name="Flanigan M."/>
            <person name="Fosler C."/>
            <person name="Glodek A."/>
            <person name="Gu Z."/>
            <person name="Holt R.A."/>
            <person name="Jennings D."/>
            <person name="Kraft C.L."/>
            <person name="Lu F."/>
            <person name="Nguyen T."/>
            <person name="Nusskern D.R."/>
            <person name="Pfannkoch C.M."/>
            <person name="Sitter C."/>
            <person name="Sutton G.G."/>
            <person name="Venter J.C."/>
            <person name="Wang Z."/>
            <person name="Woodage T."/>
            <person name="Zheng X.H."/>
            <person name="Zhong F."/>
        </authorList>
    </citation>
    <scope>NUCLEOTIDE SEQUENCE [LARGE SCALE GENOMIC DNA]</scope>
    <source>
        <strain>BN</strain>
        <strain evidence="2">Sprague-Dawley</strain>
    </source>
</reference>
<organism evidence="1 2">
    <name type="scientific">Rattus norvegicus</name>
    <name type="common">Rat</name>
    <dbReference type="NCBI Taxonomy" id="10116"/>
    <lineage>
        <taxon>Eukaryota</taxon>
        <taxon>Metazoa</taxon>
        <taxon>Chordata</taxon>
        <taxon>Craniata</taxon>
        <taxon>Vertebrata</taxon>
        <taxon>Euteleostomi</taxon>
        <taxon>Mammalia</taxon>
        <taxon>Eutheria</taxon>
        <taxon>Euarchontoglires</taxon>
        <taxon>Glires</taxon>
        <taxon>Rodentia</taxon>
        <taxon>Myomorpha</taxon>
        <taxon>Muroidea</taxon>
        <taxon>Muridae</taxon>
        <taxon>Murinae</taxon>
        <taxon>Rattus</taxon>
    </lineage>
</organism>
<name>A6KCU8_RAT</name>
<dbReference type="AlphaFoldDB" id="A6KCU8"/>
<proteinExistence type="predicted"/>
<gene>
    <name evidence="1" type="primary">Aaas_predicted</name>
    <name evidence="1" type="ORF">rCG_50744</name>
</gene>
<evidence type="ECO:0000313" key="1">
    <source>
        <dbReference type="EMBL" id="EDL86844.1"/>
    </source>
</evidence>
<sequence>MGILSSSFFELETAPCLSCFPVVLFRGSREPKPSSSASILLSTKGPCSVCAGPQAESPTSLCTLSTPNFHALAQCLVGPRSPQLEVEALFMKYHYLLRHHQPLPLGTLFQDYHLLNPTPLTPTCK</sequence>
<evidence type="ECO:0000313" key="2">
    <source>
        <dbReference type="Proteomes" id="UP000234681"/>
    </source>
</evidence>
<protein>
    <submittedName>
        <fullName evidence="1">Achalasia, adrenocortical insufficiency, alacrimia (Allgrove, triple-A) (Predicted), isoform CRA_b</fullName>
    </submittedName>
</protein>
<dbReference type="Proteomes" id="UP000234681">
    <property type="component" value="Chromosome 7"/>
</dbReference>
<dbReference type="EMBL" id="CH474035">
    <property type="protein sequence ID" value="EDL86844.1"/>
    <property type="molecule type" value="Genomic_DNA"/>
</dbReference>
<accession>A6KCU8</accession>